<organism evidence="5 6">
    <name type="scientific">Corynebacterium lujinxingii</name>
    <dbReference type="NCBI Taxonomy" id="2763010"/>
    <lineage>
        <taxon>Bacteria</taxon>
        <taxon>Bacillati</taxon>
        <taxon>Actinomycetota</taxon>
        <taxon>Actinomycetes</taxon>
        <taxon>Mycobacteriales</taxon>
        <taxon>Corynebacteriaceae</taxon>
        <taxon>Corynebacterium</taxon>
    </lineage>
</organism>
<keyword evidence="1 5" id="KW-0808">Transferase</keyword>
<dbReference type="EMBL" id="CP061032">
    <property type="protein sequence ID" value="QNP90108.1"/>
    <property type="molecule type" value="Genomic_DNA"/>
</dbReference>
<evidence type="ECO:0000313" key="5">
    <source>
        <dbReference type="EMBL" id="QNP90108.1"/>
    </source>
</evidence>
<evidence type="ECO:0000259" key="3">
    <source>
        <dbReference type="SMART" id="SM00563"/>
    </source>
</evidence>
<keyword evidence="2 5" id="KW-0012">Acyltransferase</keyword>
<dbReference type="GO" id="GO:0005886">
    <property type="term" value="C:plasma membrane"/>
    <property type="evidence" value="ECO:0007669"/>
    <property type="project" value="TreeGrafter"/>
</dbReference>
<sequence>MELRAYRGFNVPRLFVESPVNRDEAVERFYQGVVGTLRRVMRAAKIDMTVVGAENIPAEGGALIAGNHTGYADFILLGTGPFLRGERLVRFMAKDSLFDVRGLGWLLRKMKHVPVDRAKGGASIAPAVEMLQEGNLIGIFPEATISRSFELAEFKTGAARIAKQAGVPLVPCVIWGSQRIWTKDLPKRFWRVPVIVRYGAPIDLTGDAEADTAELKRQMQVLLDDSRTEYADLAGPGTGEPWMPASLGGTAPTIEQAEEIYAEERAARDAKKRRK</sequence>
<dbReference type="GO" id="GO:0003841">
    <property type="term" value="F:1-acylglycerol-3-phosphate O-acyltransferase activity"/>
    <property type="evidence" value="ECO:0007669"/>
    <property type="project" value="TreeGrafter"/>
</dbReference>
<dbReference type="PANTHER" id="PTHR10434">
    <property type="entry name" value="1-ACYL-SN-GLYCEROL-3-PHOSPHATE ACYLTRANSFERASE"/>
    <property type="match status" value="1"/>
</dbReference>
<keyword evidence="7" id="KW-1185">Reference proteome</keyword>
<dbReference type="EMBL" id="JACMYE010000002">
    <property type="protein sequence ID" value="MBC3178183.1"/>
    <property type="molecule type" value="Genomic_DNA"/>
</dbReference>
<protein>
    <submittedName>
        <fullName evidence="5">1-acyl-sn-glycerol-3-phosphate acyltransferase</fullName>
    </submittedName>
</protein>
<evidence type="ECO:0000256" key="2">
    <source>
        <dbReference type="ARBA" id="ARBA00023315"/>
    </source>
</evidence>
<dbReference type="Proteomes" id="UP000642876">
    <property type="component" value="Unassembled WGS sequence"/>
</dbReference>
<dbReference type="CDD" id="cd07989">
    <property type="entry name" value="LPLAT_AGPAT-like"/>
    <property type="match status" value="1"/>
</dbReference>
<evidence type="ECO:0000313" key="4">
    <source>
        <dbReference type="EMBL" id="MBC3178183.1"/>
    </source>
</evidence>
<dbReference type="Pfam" id="PF01553">
    <property type="entry name" value="Acyltransferase"/>
    <property type="match status" value="1"/>
</dbReference>
<dbReference type="PANTHER" id="PTHR10434:SF55">
    <property type="entry name" value="POSSIBLE ACYLTRANSFERASE"/>
    <property type="match status" value="1"/>
</dbReference>
<evidence type="ECO:0000256" key="1">
    <source>
        <dbReference type="ARBA" id="ARBA00022679"/>
    </source>
</evidence>
<evidence type="ECO:0000313" key="7">
    <source>
        <dbReference type="Proteomes" id="UP000642876"/>
    </source>
</evidence>
<name>A0A7H0JYJ2_9CORY</name>
<evidence type="ECO:0000313" key="6">
    <source>
        <dbReference type="Proteomes" id="UP000516235"/>
    </source>
</evidence>
<dbReference type="SUPFAM" id="SSF69593">
    <property type="entry name" value="Glycerol-3-phosphate (1)-acyltransferase"/>
    <property type="match status" value="1"/>
</dbReference>
<dbReference type="RefSeq" id="WP_171193873.1">
    <property type="nucleotide sequence ID" value="NZ_CP061032.1"/>
</dbReference>
<gene>
    <name evidence="4" type="ORF">H7348_02455</name>
    <name evidence="5" type="ORF">IAU68_10740</name>
</gene>
<dbReference type="AlphaFoldDB" id="A0A7H0JYJ2"/>
<dbReference type="InterPro" id="IPR002123">
    <property type="entry name" value="Plipid/glycerol_acylTrfase"/>
</dbReference>
<dbReference type="Proteomes" id="UP000516235">
    <property type="component" value="Chromosome"/>
</dbReference>
<dbReference type="GO" id="GO:0006654">
    <property type="term" value="P:phosphatidic acid biosynthetic process"/>
    <property type="evidence" value="ECO:0007669"/>
    <property type="project" value="TreeGrafter"/>
</dbReference>
<proteinExistence type="predicted"/>
<feature type="domain" description="Phospholipid/glycerol acyltransferase" evidence="3">
    <location>
        <begin position="62"/>
        <end position="177"/>
    </location>
</feature>
<dbReference type="KEGG" id="cluj:IAU68_10740"/>
<reference evidence="6 7" key="1">
    <citation type="submission" date="2020-08" db="EMBL/GenBank/DDBJ databases">
        <title>novel species in genus Corynebacterium.</title>
        <authorList>
            <person name="Zhang G."/>
        </authorList>
    </citation>
    <scope>NUCLEOTIDE SEQUENCE [LARGE SCALE GENOMIC DNA]</scope>
    <source>
        <strain evidence="5">Zg-917</strain>
        <strain evidence="6 7">zg-917</strain>
    </source>
</reference>
<dbReference type="SMART" id="SM00563">
    <property type="entry name" value="PlsC"/>
    <property type="match status" value="1"/>
</dbReference>
<accession>A0A7H0JYJ2</accession>